<comment type="caution">
    <text evidence="2">The sequence shown here is derived from an EMBL/GenBank/DDBJ whole genome shotgun (WGS) entry which is preliminary data.</text>
</comment>
<evidence type="ECO:0000313" key="2">
    <source>
        <dbReference type="EMBL" id="CAI2364330.1"/>
    </source>
</evidence>
<keyword evidence="3" id="KW-1185">Reference proteome</keyword>
<dbReference type="Proteomes" id="UP001295684">
    <property type="component" value="Unassembled WGS sequence"/>
</dbReference>
<feature type="region of interest" description="Disordered" evidence="1">
    <location>
        <begin position="271"/>
        <end position="291"/>
    </location>
</feature>
<proteinExistence type="predicted"/>
<name>A0AAD1U8I1_EUPCR</name>
<dbReference type="AlphaFoldDB" id="A0AAD1U8I1"/>
<feature type="region of interest" description="Disordered" evidence="1">
    <location>
        <begin position="49"/>
        <end position="69"/>
    </location>
</feature>
<evidence type="ECO:0000313" key="3">
    <source>
        <dbReference type="Proteomes" id="UP001295684"/>
    </source>
</evidence>
<reference evidence="2" key="1">
    <citation type="submission" date="2023-07" db="EMBL/GenBank/DDBJ databases">
        <authorList>
            <consortium name="AG Swart"/>
            <person name="Singh M."/>
            <person name="Singh A."/>
            <person name="Seah K."/>
            <person name="Emmerich C."/>
        </authorList>
    </citation>
    <scope>NUCLEOTIDE SEQUENCE</scope>
    <source>
        <strain evidence="2">DP1</strain>
    </source>
</reference>
<dbReference type="Gene3D" id="6.10.250.1080">
    <property type="match status" value="1"/>
</dbReference>
<dbReference type="EMBL" id="CAMPGE010005476">
    <property type="protein sequence ID" value="CAI2364330.1"/>
    <property type="molecule type" value="Genomic_DNA"/>
</dbReference>
<accession>A0AAD1U8I1</accession>
<gene>
    <name evidence="2" type="ORF">ECRASSUSDP1_LOCUS5673</name>
</gene>
<sequence>MSEEDLITAEEHQMSDISFWKDLVRDLRKNFNEFKITSRDVESQLEQMMMEATEESEKATSDLNDQKDEYDKLKRAHEKILYEYKKLKDKYKAEVMDVEQEANKNKDDYEKLKQKYKKMNDRLVTIEMEYEELERRNQAYEGAIENCEEKIDSLLEEIALTQSERDDTKACLSEQVDKLNQQLEEMEIDLEYKEKQIKKYKFLQILHDYPTSASEILDKACQENRAPTRNSLLPSSTRNNSGGEFSLFVKSKAPRKSDAFFMSSKNSFYPSANEDKNFQSETSSDEGRHKKGEIDLFGNEIANDMKKSLKIRKRKNSIDICTNPPKKTSDLYHEDHSDNDKLNKSITHIHQEGQSMKENQRMSEMMEKFDKLNEPAETPEKDEVVNRETVMNCAKPDTPELPSRDQADAGEDLPLQKVPSLILDPKPITSFLTGDSTVKNAREDNEQPTVRKIDDRFERIEKSPDVVNRFMSFGGNKNKPPIGTPKLNKNLTDIEALLEYEGDDMDALAMDNSKDVLRVLENIDEMIDSRINLLYDTDYNIEGYGDNLVSLACV</sequence>
<evidence type="ECO:0000256" key="1">
    <source>
        <dbReference type="SAM" id="MobiDB-lite"/>
    </source>
</evidence>
<protein>
    <submittedName>
        <fullName evidence="2">Uncharacterized protein</fullName>
    </submittedName>
</protein>
<organism evidence="2 3">
    <name type="scientific">Euplotes crassus</name>
    <dbReference type="NCBI Taxonomy" id="5936"/>
    <lineage>
        <taxon>Eukaryota</taxon>
        <taxon>Sar</taxon>
        <taxon>Alveolata</taxon>
        <taxon>Ciliophora</taxon>
        <taxon>Intramacronucleata</taxon>
        <taxon>Spirotrichea</taxon>
        <taxon>Hypotrichia</taxon>
        <taxon>Euplotida</taxon>
        <taxon>Euplotidae</taxon>
        <taxon>Moneuplotes</taxon>
    </lineage>
</organism>
<feature type="compositionally biased region" description="Basic and acidic residues" evidence="1">
    <location>
        <begin position="55"/>
        <end position="69"/>
    </location>
</feature>